<dbReference type="CDD" id="cd20262">
    <property type="entry name" value="Complex1_LYR_LYRM2"/>
    <property type="match status" value="1"/>
</dbReference>
<sequence>MSFSGPTLKHFILRQQALHLYRGAVRASKAIPDPVTRKETIAWIRDEFERNSHLTDLVLIEDKLRIARREIKSILPTFSRTK</sequence>
<keyword evidence="4" id="KW-0496">Mitochondrion</keyword>
<evidence type="ECO:0000256" key="2">
    <source>
        <dbReference type="ARBA" id="ARBA00009508"/>
    </source>
</evidence>
<comment type="subcellular location">
    <subcellularLocation>
        <location evidence="1">Mitochondrion</location>
    </subcellularLocation>
</comment>
<dbReference type="InterPro" id="IPR045293">
    <property type="entry name" value="Complex1_LYR_LYRM2"/>
</dbReference>
<dbReference type="PANTHER" id="PTHR13675">
    <property type="entry name" value="LYR MOTIF-CONTAINING PROTEIN 2"/>
    <property type="match status" value="1"/>
</dbReference>
<dbReference type="AlphaFoldDB" id="A0A9P5YYM5"/>
<comment type="function">
    <text evidence="6">Involved in efficient integration of the N-module into mitochondrial respiratory chain complex I.</text>
</comment>
<keyword evidence="3" id="KW-0809">Transit peptide</keyword>
<organism evidence="8 9">
    <name type="scientific">Pholiota conissans</name>
    <dbReference type="NCBI Taxonomy" id="109636"/>
    <lineage>
        <taxon>Eukaryota</taxon>
        <taxon>Fungi</taxon>
        <taxon>Dikarya</taxon>
        <taxon>Basidiomycota</taxon>
        <taxon>Agaricomycotina</taxon>
        <taxon>Agaricomycetes</taxon>
        <taxon>Agaricomycetidae</taxon>
        <taxon>Agaricales</taxon>
        <taxon>Agaricineae</taxon>
        <taxon>Strophariaceae</taxon>
        <taxon>Pholiota</taxon>
    </lineage>
</organism>
<evidence type="ECO:0000256" key="4">
    <source>
        <dbReference type="ARBA" id="ARBA00023128"/>
    </source>
</evidence>
<dbReference type="EMBL" id="MU155244">
    <property type="protein sequence ID" value="KAF9478037.1"/>
    <property type="molecule type" value="Genomic_DNA"/>
</dbReference>
<evidence type="ECO:0000256" key="5">
    <source>
        <dbReference type="ARBA" id="ARBA00026235"/>
    </source>
</evidence>
<dbReference type="Proteomes" id="UP000807469">
    <property type="component" value="Unassembled WGS sequence"/>
</dbReference>
<proteinExistence type="inferred from homology"/>
<evidence type="ECO:0000313" key="9">
    <source>
        <dbReference type="Proteomes" id="UP000807469"/>
    </source>
</evidence>
<gene>
    <name evidence="8" type="ORF">BDN70DRAFT_72185</name>
</gene>
<comment type="caution">
    <text evidence="8">The sequence shown here is derived from an EMBL/GenBank/DDBJ whole genome shotgun (WGS) entry which is preliminary data.</text>
</comment>
<dbReference type="GO" id="GO:0005739">
    <property type="term" value="C:mitochondrion"/>
    <property type="evidence" value="ECO:0007669"/>
    <property type="project" value="UniProtKB-SubCell"/>
</dbReference>
<reference evidence="8" key="1">
    <citation type="submission" date="2020-11" db="EMBL/GenBank/DDBJ databases">
        <authorList>
            <consortium name="DOE Joint Genome Institute"/>
            <person name="Ahrendt S."/>
            <person name="Riley R."/>
            <person name="Andreopoulos W."/>
            <person name="Labutti K."/>
            <person name="Pangilinan J."/>
            <person name="Ruiz-Duenas F.J."/>
            <person name="Barrasa J.M."/>
            <person name="Sanchez-Garcia M."/>
            <person name="Camarero S."/>
            <person name="Miyauchi S."/>
            <person name="Serrano A."/>
            <person name="Linde D."/>
            <person name="Babiker R."/>
            <person name="Drula E."/>
            <person name="Ayuso-Fernandez I."/>
            <person name="Pacheco R."/>
            <person name="Padilla G."/>
            <person name="Ferreira P."/>
            <person name="Barriuso J."/>
            <person name="Kellner H."/>
            <person name="Castanera R."/>
            <person name="Alfaro M."/>
            <person name="Ramirez L."/>
            <person name="Pisabarro A.G."/>
            <person name="Kuo A."/>
            <person name="Tritt A."/>
            <person name="Lipzen A."/>
            <person name="He G."/>
            <person name="Yan M."/>
            <person name="Ng V."/>
            <person name="Cullen D."/>
            <person name="Martin F."/>
            <person name="Rosso M.-N."/>
            <person name="Henrissat B."/>
            <person name="Hibbett D."/>
            <person name="Martinez A.T."/>
            <person name="Grigoriev I.V."/>
        </authorList>
    </citation>
    <scope>NUCLEOTIDE SEQUENCE</scope>
    <source>
        <strain evidence="8">CIRM-BRFM 674</strain>
    </source>
</reference>
<accession>A0A9P5YYM5</accession>
<keyword evidence="9" id="KW-1185">Reference proteome</keyword>
<name>A0A9P5YYM5_9AGAR</name>
<evidence type="ECO:0000256" key="6">
    <source>
        <dbReference type="ARBA" id="ARBA00044735"/>
    </source>
</evidence>
<dbReference type="InterPro" id="IPR008011">
    <property type="entry name" value="Complex1_LYR_dom"/>
</dbReference>
<protein>
    <recommendedName>
        <fullName evidence="5">LYR motif-containing protein 2</fullName>
    </recommendedName>
</protein>
<dbReference type="PANTHER" id="PTHR13675:SF0">
    <property type="entry name" value="LYR MOTIF-CONTAINING PROTEIN 2"/>
    <property type="match status" value="1"/>
</dbReference>
<feature type="domain" description="Complex 1 LYR protein" evidence="7">
    <location>
        <begin position="15"/>
        <end position="72"/>
    </location>
</feature>
<dbReference type="Pfam" id="PF05347">
    <property type="entry name" value="Complex1_LYR"/>
    <property type="match status" value="1"/>
</dbReference>
<evidence type="ECO:0000256" key="3">
    <source>
        <dbReference type="ARBA" id="ARBA00022946"/>
    </source>
</evidence>
<comment type="similarity">
    <text evidence="2">Belongs to the complex I LYR family.</text>
</comment>
<evidence type="ECO:0000313" key="8">
    <source>
        <dbReference type="EMBL" id="KAF9478037.1"/>
    </source>
</evidence>
<evidence type="ECO:0000256" key="1">
    <source>
        <dbReference type="ARBA" id="ARBA00004173"/>
    </source>
</evidence>
<evidence type="ECO:0000259" key="7">
    <source>
        <dbReference type="Pfam" id="PF05347"/>
    </source>
</evidence>
<dbReference type="OrthoDB" id="74240at2759"/>